<name>A0ABN0Y3V4_9CAUL</name>
<dbReference type="InterPro" id="IPR000835">
    <property type="entry name" value="HTH_MarR-typ"/>
</dbReference>
<dbReference type="PROSITE" id="PS50995">
    <property type="entry name" value="HTH_MARR_2"/>
    <property type="match status" value="1"/>
</dbReference>
<evidence type="ECO:0000313" key="4">
    <source>
        <dbReference type="Proteomes" id="UP001500791"/>
    </source>
</evidence>
<dbReference type="RefSeq" id="WP_167175442.1">
    <property type="nucleotide sequence ID" value="NZ_BAAAEJ010000003.1"/>
</dbReference>
<reference evidence="3 4" key="1">
    <citation type="journal article" date="2019" name="Int. J. Syst. Evol. Microbiol.">
        <title>The Global Catalogue of Microorganisms (GCM) 10K type strain sequencing project: providing services to taxonomists for standard genome sequencing and annotation.</title>
        <authorList>
            <consortium name="The Broad Institute Genomics Platform"/>
            <consortium name="The Broad Institute Genome Sequencing Center for Infectious Disease"/>
            <person name="Wu L."/>
            <person name="Ma J."/>
        </authorList>
    </citation>
    <scope>NUCLEOTIDE SEQUENCE [LARGE SCALE GENOMIC DNA]</scope>
    <source>
        <strain evidence="3 4">JCM 13476</strain>
    </source>
</reference>
<feature type="compositionally biased region" description="Basic and acidic residues" evidence="1">
    <location>
        <begin position="181"/>
        <end position="190"/>
    </location>
</feature>
<dbReference type="PANTHER" id="PTHR33164:SF95">
    <property type="entry name" value="TRANSCRIPTIONAL REGULATOR"/>
    <property type="match status" value="1"/>
</dbReference>
<feature type="domain" description="HTH marR-type" evidence="2">
    <location>
        <begin position="1"/>
        <end position="147"/>
    </location>
</feature>
<dbReference type="SMART" id="SM00347">
    <property type="entry name" value="HTH_MARR"/>
    <property type="match status" value="1"/>
</dbReference>
<dbReference type="EMBL" id="BAAAEJ010000003">
    <property type="protein sequence ID" value="GAA0381672.1"/>
    <property type="molecule type" value="Genomic_DNA"/>
</dbReference>
<protein>
    <recommendedName>
        <fullName evidence="2">HTH marR-type domain-containing protein</fullName>
    </recommendedName>
</protein>
<dbReference type="InterPro" id="IPR039422">
    <property type="entry name" value="MarR/SlyA-like"/>
</dbReference>
<dbReference type="InterPro" id="IPR036388">
    <property type="entry name" value="WH-like_DNA-bd_sf"/>
</dbReference>
<feature type="region of interest" description="Disordered" evidence="1">
    <location>
        <begin position="153"/>
        <end position="210"/>
    </location>
</feature>
<dbReference type="Proteomes" id="UP001500791">
    <property type="component" value="Unassembled WGS sequence"/>
</dbReference>
<evidence type="ECO:0000256" key="1">
    <source>
        <dbReference type="SAM" id="MobiDB-lite"/>
    </source>
</evidence>
<dbReference type="Pfam" id="PF12802">
    <property type="entry name" value="MarR_2"/>
    <property type="match status" value="1"/>
</dbReference>
<gene>
    <name evidence="3" type="ORF">GCM10009093_05800</name>
</gene>
<evidence type="ECO:0000259" key="2">
    <source>
        <dbReference type="PROSITE" id="PS50995"/>
    </source>
</evidence>
<dbReference type="SUPFAM" id="SSF46785">
    <property type="entry name" value="Winged helix' DNA-binding domain"/>
    <property type="match status" value="1"/>
</dbReference>
<sequence>MIKAAKHKTPISELAQSPSHLMHRALQLCLDIYAEESASSGITQRQYAVLEVAAQRQGLTQTELVQATGIDRSTLADLVSRMTAKGLLLREKSALDARAKAVRVSEEGLAALEAARPCVAAADKRILAMLSKGRRQTFLETLAQLAEVADKAPEEVKSAKKAAKKADKEARKAAKLAKKAAKNDESEPAKKSKKAKVQPVADEPEKPSEA</sequence>
<organism evidence="3 4">
    <name type="scientific">Brevundimonas terrae</name>
    <dbReference type="NCBI Taxonomy" id="363631"/>
    <lineage>
        <taxon>Bacteria</taxon>
        <taxon>Pseudomonadati</taxon>
        <taxon>Pseudomonadota</taxon>
        <taxon>Alphaproteobacteria</taxon>
        <taxon>Caulobacterales</taxon>
        <taxon>Caulobacteraceae</taxon>
        <taxon>Brevundimonas</taxon>
    </lineage>
</organism>
<keyword evidence="4" id="KW-1185">Reference proteome</keyword>
<dbReference type="Gene3D" id="1.10.10.10">
    <property type="entry name" value="Winged helix-like DNA-binding domain superfamily/Winged helix DNA-binding domain"/>
    <property type="match status" value="1"/>
</dbReference>
<dbReference type="InterPro" id="IPR036390">
    <property type="entry name" value="WH_DNA-bd_sf"/>
</dbReference>
<accession>A0ABN0Y3V4</accession>
<proteinExistence type="predicted"/>
<evidence type="ECO:0000313" key="3">
    <source>
        <dbReference type="EMBL" id="GAA0381672.1"/>
    </source>
</evidence>
<dbReference type="PRINTS" id="PR00598">
    <property type="entry name" value="HTHMARR"/>
</dbReference>
<feature type="compositionally biased region" description="Basic and acidic residues" evidence="1">
    <location>
        <begin position="153"/>
        <end position="172"/>
    </location>
</feature>
<comment type="caution">
    <text evidence="3">The sequence shown here is derived from an EMBL/GenBank/DDBJ whole genome shotgun (WGS) entry which is preliminary data.</text>
</comment>
<dbReference type="PANTHER" id="PTHR33164">
    <property type="entry name" value="TRANSCRIPTIONAL REGULATOR, MARR FAMILY"/>
    <property type="match status" value="1"/>
</dbReference>